<reference evidence="3 4" key="1">
    <citation type="submission" date="2024-03" db="EMBL/GenBank/DDBJ databases">
        <title>Aureococcus anophagefferens CCMP1851 and Kratosvirus quantuckense: Draft genome of a second virus-susceptible host strain in the model system.</title>
        <authorList>
            <person name="Chase E."/>
            <person name="Truchon A.R."/>
            <person name="Schepens W."/>
            <person name="Wilhelm S.W."/>
        </authorList>
    </citation>
    <scope>NUCLEOTIDE SEQUENCE [LARGE SCALE GENOMIC DNA]</scope>
    <source>
        <strain evidence="3 4">CCMP1851</strain>
    </source>
</reference>
<evidence type="ECO:0000256" key="2">
    <source>
        <dbReference type="SAM" id="MobiDB-lite"/>
    </source>
</evidence>
<dbReference type="SUPFAM" id="SSF56235">
    <property type="entry name" value="N-terminal nucleophile aminohydrolases (Ntn hydrolases)"/>
    <property type="match status" value="1"/>
</dbReference>
<feature type="compositionally biased region" description="Basic residues" evidence="2">
    <location>
        <begin position="66"/>
        <end position="81"/>
    </location>
</feature>
<evidence type="ECO:0000313" key="3">
    <source>
        <dbReference type="EMBL" id="KAK7254727.1"/>
    </source>
</evidence>
<keyword evidence="1" id="KW-0539">Nucleus</keyword>
<accession>A0ABR1GG12</accession>
<keyword evidence="4" id="KW-1185">Reference proteome</keyword>
<proteinExistence type="predicted"/>
<dbReference type="InterPro" id="IPR016295">
    <property type="entry name" value="Proteasome_beta4"/>
</dbReference>
<dbReference type="CDD" id="cd03760">
    <property type="entry name" value="proteasome_beta_type_4"/>
    <property type="match status" value="1"/>
</dbReference>
<organism evidence="3 4">
    <name type="scientific">Aureococcus anophagefferens</name>
    <name type="common">Harmful bloom alga</name>
    <dbReference type="NCBI Taxonomy" id="44056"/>
    <lineage>
        <taxon>Eukaryota</taxon>
        <taxon>Sar</taxon>
        <taxon>Stramenopiles</taxon>
        <taxon>Ochrophyta</taxon>
        <taxon>Pelagophyceae</taxon>
        <taxon>Pelagomonadales</taxon>
        <taxon>Pelagomonadaceae</taxon>
        <taxon>Aureococcus</taxon>
    </lineage>
</organism>
<dbReference type="PIRSF" id="PIRSF001213">
    <property type="entry name" value="Psome_endopept_beta"/>
    <property type="match status" value="1"/>
</dbReference>
<gene>
    <name evidence="3" type="primary">PSMB4</name>
    <name evidence="3" type="ORF">SO694_00130028</name>
</gene>
<sequence>MLFAGHEPGDPPASRREKIRPGPRGPAAPIAARANNVVSSSPSAPPRQHTSRPIVTGTSVLGIKARPPRVPRKSANRRGPRARAPPQYKDGVMLAADTLASYGSLAMFKDVQRISKTGSYTLVGASGEMSDYHAILRKLEGLERDNLNANDGFEHSPVEIYSYLRAVMYQARNKFNPLWNSLVVGGYKDGKAFLGSVDLRGTAYEDDVIATGFGAHLALPIMRAKWHADIDEGEARALLEDCLRVLFYRDCRALDMVVLSKATADGTLVSDPYKIETDWSSASFVVPKAGEDGDGGW</sequence>
<dbReference type="PANTHER" id="PTHR32194">
    <property type="entry name" value="METALLOPROTEASE TLDD"/>
    <property type="match status" value="1"/>
</dbReference>
<dbReference type="PROSITE" id="PS51476">
    <property type="entry name" value="PROTEASOME_BETA_2"/>
    <property type="match status" value="1"/>
</dbReference>
<comment type="caution">
    <text evidence="3">The sequence shown here is derived from an EMBL/GenBank/DDBJ whole genome shotgun (WGS) entry which is preliminary data.</text>
</comment>
<dbReference type="InterPro" id="IPR001353">
    <property type="entry name" value="Proteasome_sua/b"/>
</dbReference>
<dbReference type="PANTHER" id="PTHR32194:SF6">
    <property type="entry name" value="PROTEASOME SUBUNIT BETA"/>
    <property type="match status" value="1"/>
</dbReference>
<feature type="region of interest" description="Disordered" evidence="2">
    <location>
        <begin position="1"/>
        <end position="87"/>
    </location>
</feature>
<protein>
    <submittedName>
        <fullName evidence="3">Threonine-type endopeptidase</fullName>
    </submittedName>
</protein>
<dbReference type="EMBL" id="JBBJCI010000019">
    <property type="protein sequence ID" value="KAK7254727.1"/>
    <property type="molecule type" value="Genomic_DNA"/>
</dbReference>
<dbReference type="Gene3D" id="3.60.20.10">
    <property type="entry name" value="Glutamine Phosphoribosylpyrophosphate, subunit 1, domain 1"/>
    <property type="match status" value="1"/>
</dbReference>
<evidence type="ECO:0000256" key="1">
    <source>
        <dbReference type="ARBA" id="ARBA00023242"/>
    </source>
</evidence>
<feature type="compositionally biased region" description="Low complexity" evidence="2">
    <location>
        <begin position="25"/>
        <end position="42"/>
    </location>
</feature>
<dbReference type="InterPro" id="IPR023333">
    <property type="entry name" value="Proteasome_suB-type"/>
</dbReference>
<dbReference type="Proteomes" id="UP001363151">
    <property type="component" value="Unassembled WGS sequence"/>
</dbReference>
<dbReference type="InterPro" id="IPR029055">
    <property type="entry name" value="Ntn_hydrolases_N"/>
</dbReference>
<dbReference type="Pfam" id="PF00227">
    <property type="entry name" value="Proteasome"/>
    <property type="match status" value="1"/>
</dbReference>
<name>A0ABR1GG12_AURAN</name>
<evidence type="ECO:0000313" key="4">
    <source>
        <dbReference type="Proteomes" id="UP001363151"/>
    </source>
</evidence>
<feature type="compositionally biased region" description="Basic and acidic residues" evidence="2">
    <location>
        <begin position="7"/>
        <end position="20"/>
    </location>
</feature>